<dbReference type="Proteomes" id="UP000326458">
    <property type="component" value="Unassembled WGS sequence"/>
</dbReference>
<dbReference type="InterPro" id="IPR009057">
    <property type="entry name" value="Homeodomain-like_sf"/>
</dbReference>
<feature type="chain" id="PRO_5024462973" description="DDE-1 domain-containing protein" evidence="1">
    <location>
        <begin position="25"/>
        <end position="457"/>
    </location>
</feature>
<dbReference type="Gene3D" id="1.10.10.60">
    <property type="entry name" value="Homeodomain-like"/>
    <property type="match status" value="1"/>
</dbReference>
<evidence type="ECO:0000313" key="2">
    <source>
        <dbReference type="EMBL" id="KAB0364251.1"/>
    </source>
</evidence>
<gene>
    <name evidence="2" type="ORF">FD754_008407</name>
</gene>
<accession>A0A5N3WRK3</accession>
<keyword evidence="3" id="KW-1185">Reference proteome</keyword>
<evidence type="ECO:0008006" key="4">
    <source>
        <dbReference type="Google" id="ProtNLM"/>
    </source>
</evidence>
<dbReference type="PANTHER" id="PTHR19303">
    <property type="entry name" value="TRANSPOSON"/>
    <property type="match status" value="1"/>
</dbReference>
<dbReference type="InterPro" id="IPR050863">
    <property type="entry name" value="CenT-Element_Derived"/>
</dbReference>
<proteinExistence type="predicted"/>
<dbReference type="GO" id="GO:0003677">
    <property type="term" value="F:DNA binding"/>
    <property type="evidence" value="ECO:0007669"/>
    <property type="project" value="TreeGrafter"/>
</dbReference>
<name>A0A5N3WRK3_MUNMU</name>
<dbReference type="EMBL" id="VCEA01000001">
    <property type="protein sequence ID" value="KAB0364251.1"/>
    <property type="molecule type" value="Genomic_DNA"/>
</dbReference>
<evidence type="ECO:0000256" key="1">
    <source>
        <dbReference type="SAM" id="SignalP"/>
    </source>
</evidence>
<dbReference type="AlphaFoldDB" id="A0A5N3WRK3"/>
<feature type="signal peptide" evidence="1">
    <location>
        <begin position="1"/>
        <end position="24"/>
    </location>
</feature>
<organism evidence="2 3">
    <name type="scientific">Muntiacus muntjak</name>
    <name type="common">Barking deer</name>
    <name type="synonym">Indian muntjac</name>
    <dbReference type="NCBI Taxonomy" id="9888"/>
    <lineage>
        <taxon>Eukaryota</taxon>
        <taxon>Metazoa</taxon>
        <taxon>Chordata</taxon>
        <taxon>Craniata</taxon>
        <taxon>Vertebrata</taxon>
        <taxon>Euteleostomi</taxon>
        <taxon>Mammalia</taxon>
        <taxon>Eutheria</taxon>
        <taxon>Laurasiatheria</taxon>
        <taxon>Artiodactyla</taxon>
        <taxon>Ruminantia</taxon>
        <taxon>Pecora</taxon>
        <taxon>Cervidae</taxon>
        <taxon>Muntiacinae</taxon>
        <taxon>Muntiacus</taxon>
    </lineage>
</organism>
<protein>
    <recommendedName>
        <fullName evidence="4">DDE-1 domain-containing protein</fullName>
    </recommendedName>
</protein>
<dbReference type="PANTHER" id="PTHR19303:SF26">
    <property type="entry name" value="TIGGER TRANSPOSABLE ELEMENT-DERIVED PROTEIN 1"/>
    <property type="match status" value="1"/>
</dbReference>
<dbReference type="SUPFAM" id="SSF46689">
    <property type="entry name" value="Homeodomain-like"/>
    <property type="match status" value="1"/>
</dbReference>
<comment type="caution">
    <text evidence="2">The sequence shown here is derived from an EMBL/GenBank/DDBJ whole genome shotgun (WGS) entry which is preliminary data.</text>
</comment>
<reference evidence="2 3" key="1">
    <citation type="submission" date="2019-06" db="EMBL/GenBank/DDBJ databases">
        <title>Discovery of a novel chromosome fission-fusion reversal in muntjac.</title>
        <authorList>
            <person name="Mudd A.B."/>
            <person name="Bredeson J.V."/>
            <person name="Baum R."/>
            <person name="Hockemeyer D."/>
            <person name="Rokhsar D.S."/>
        </authorList>
    </citation>
    <scope>NUCLEOTIDE SEQUENCE [LARGE SCALE GENOMIC DNA]</scope>
    <source>
        <strain evidence="2">UTSW_UCB_Mm</strain>
        <tissue evidence="2">Fibroblast cell line</tissue>
    </source>
</reference>
<evidence type="ECO:0000313" key="3">
    <source>
        <dbReference type="Proteomes" id="UP000326458"/>
    </source>
</evidence>
<sequence length="457" mass="53002">MCVHFLQVVVVLCTLLYSTPRMSGSKQKNSSDVAGTAKKHQAITMETKVKIIEKVEQGEKMVDTSCSCNMNHSSPGMILKNRSPAQVGCMRQVLGPVEKRMEEMEKLLSVRMQDQYQCCVLLSLVLIQEKAKSLYEDLKEKHGKDSESTFFNANHNWFHWFKAGANVHNVKVKIIDEGTYLLEQVFNVDEIELCWKRIPDGSHISKKENLMPDYKAVKDGLTLKSLLVYHSEKPRALKNKTKVVWKSNPKTWLEKYCLEEDSPFNVLLLLNNALGHPPPFMDDFHPRVNVAYLPQTLHSFSNLWTRESLQLSRNSIQVTLFCQPVKASDESGKILWRERVYSNLVTLSGIWRRMDLQEYDFIELLPMHHKELTNEDPRGLEVQWKNEERQEEEAMSRALSLFEEAKLVFEALDQNVEWYTKVAAAIQNAFQCYHVIYDKKKRSTTQTSQDCFFLRGR</sequence>
<keyword evidence="1" id="KW-0732">Signal</keyword>
<dbReference type="GO" id="GO:0005634">
    <property type="term" value="C:nucleus"/>
    <property type="evidence" value="ECO:0007669"/>
    <property type="project" value="TreeGrafter"/>
</dbReference>